<evidence type="ECO:0000256" key="7">
    <source>
        <dbReference type="ARBA" id="ARBA00023098"/>
    </source>
</evidence>
<evidence type="ECO:0000256" key="2">
    <source>
        <dbReference type="ARBA" id="ARBA00010701"/>
    </source>
</evidence>
<name>A0A4W4F4X3_ELEEL</name>
<reference evidence="19" key="1">
    <citation type="journal article" date="2014" name="Science">
        <title>Nonhuman genetics. Genomic basis for the convergent evolution of electric organs.</title>
        <authorList>
            <person name="Gallant J.R."/>
            <person name="Traeger L.L."/>
            <person name="Volkening J.D."/>
            <person name="Moffett H."/>
            <person name="Chen P.H."/>
            <person name="Novina C.D."/>
            <person name="Phillips G.N.Jr."/>
            <person name="Anand R."/>
            <person name="Wells G.B."/>
            <person name="Pinch M."/>
            <person name="Guth R."/>
            <person name="Unguez G.A."/>
            <person name="Albert J.S."/>
            <person name="Zakon H.H."/>
            <person name="Samanta M.P."/>
            <person name="Sussman M.R."/>
        </authorList>
    </citation>
    <scope>NUCLEOTIDE SEQUENCE [LARGE SCALE GENOMIC DNA]</scope>
</reference>
<dbReference type="Pfam" id="PF00151">
    <property type="entry name" value="Lipase"/>
    <property type="match status" value="1"/>
</dbReference>
<accession>A0A4W4F4X3</accession>
<evidence type="ECO:0000256" key="14">
    <source>
        <dbReference type="PIRSR" id="PIRSR000865-1"/>
    </source>
</evidence>
<dbReference type="CDD" id="cd00707">
    <property type="entry name" value="Pancreat_lipase_like"/>
    <property type="match status" value="1"/>
</dbReference>
<reference evidence="19" key="2">
    <citation type="journal article" date="2017" name="Sci. Adv.">
        <title>A tail of two voltages: Proteomic comparison of the three electric organs of the electric eel.</title>
        <authorList>
            <person name="Traeger L.L."/>
            <person name="Sabat G."/>
            <person name="Barrett-Wilt G.A."/>
            <person name="Wells G.B."/>
            <person name="Sussman M.R."/>
        </authorList>
    </citation>
    <scope>NUCLEOTIDE SEQUENCE [LARGE SCALE GENOMIC DNA]</scope>
</reference>
<dbReference type="Proteomes" id="UP000314983">
    <property type="component" value="Chromosome 25"/>
</dbReference>
<keyword evidence="4" id="KW-0732">Signal</keyword>
<comment type="catalytic activity">
    <reaction evidence="13">
        <text>1-hexadecanoyl-2-(5Z,8Z,11Z,14Z-eicosatetraenoyl)-sn-glycero-3-phospho-L-serine + H2O = 2-(5Z,8Z,11Z,14Z)-eicosatetraenoyl-sn-glycero-3-phospho-L-serine + hexadecanoate + H(+)</text>
        <dbReference type="Rhea" id="RHEA:41187"/>
        <dbReference type="ChEBI" id="CHEBI:7896"/>
        <dbReference type="ChEBI" id="CHEBI:15377"/>
        <dbReference type="ChEBI" id="CHEBI:15378"/>
        <dbReference type="ChEBI" id="CHEBI:75032"/>
        <dbReference type="ChEBI" id="CHEBI:77830"/>
    </reaction>
    <physiologicalReaction direction="left-to-right" evidence="13">
        <dbReference type="Rhea" id="RHEA:41188"/>
    </physiologicalReaction>
</comment>
<feature type="domain" description="Lipase" evidence="17">
    <location>
        <begin position="76"/>
        <end position="373"/>
    </location>
</feature>
<evidence type="ECO:0000313" key="18">
    <source>
        <dbReference type="Ensembl" id="ENSEEEP00000018963.2"/>
    </source>
</evidence>
<evidence type="ECO:0000256" key="16">
    <source>
        <dbReference type="RuleBase" id="RU004262"/>
    </source>
</evidence>
<evidence type="ECO:0000256" key="3">
    <source>
        <dbReference type="ARBA" id="ARBA00022525"/>
    </source>
</evidence>
<evidence type="ECO:0000256" key="13">
    <source>
        <dbReference type="ARBA" id="ARBA00048700"/>
    </source>
</evidence>
<dbReference type="PIRSF" id="PIRSF000865">
    <property type="entry name" value="Lipoprotein_lipase_LIPH"/>
    <property type="match status" value="1"/>
</dbReference>
<evidence type="ECO:0000256" key="15">
    <source>
        <dbReference type="PIRSR" id="PIRSR000865-2"/>
    </source>
</evidence>
<dbReference type="PANTHER" id="PTHR11610:SF111">
    <property type="entry name" value="PHOSPHOLIPASE A1 MEMBER A"/>
    <property type="match status" value="1"/>
</dbReference>
<dbReference type="CTD" id="51365"/>
<dbReference type="InterPro" id="IPR013818">
    <property type="entry name" value="Lipase"/>
</dbReference>
<reference evidence="18" key="4">
    <citation type="submission" date="2025-08" db="UniProtKB">
        <authorList>
            <consortium name="Ensembl"/>
        </authorList>
    </citation>
    <scope>IDENTIFICATION</scope>
</reference>
<keyword evidence="15" id="KW-0106">Calcium</keyword>
<keyword evidence="3" id="KW-0964">Secreted</keyword>
<proteinExistence type="inferred from homology"/>
<evidence type="ECO:0000256" key="6">
    <source>
        <dbReference type="ARBA" id="ARBA00022963"/>
    </source>
</evidence>
<keyword evidence="15" id="KW-0479">Metal-binding</keyword>
<evidence type="ECO:0000256" key="10">
    <source>
        <dbReference type="ARBA" id="ARBA00040696"/>
    </source>
</evidence>
<evidence type="ECO:0000259" key="17">
    <source>
        <dbReference type="Pfam" id="PF00151"/>
    </source>
</evidence>
<dbReference type="SUPFAM" id="SSF53474">
    <property type="entry name" value="alpha/beta-Hydrolases"/>
    <property type="match status" value="1"/>
</dbReference>
<keyword evidence="6" id="KW-0442">Lipid degradation</keyword>
<comment type="catalytic activity">
    <reaction evidence="11">
        <text>1-(9Z-octadecenoyl)-sn-glycero-3-phospho-L-serine + H2O = sn-glycero-3-phospho-L-serine + (9Z)-octadecenoate + H(+)</text>
        <dbReference type="Rhea" id="RHEA:40499"/>
        <dbReference type="ChEBI" id="CHEBI:15377"/>
        <dbReference type="ChEBI" id="CHEBI:15378"/>
        <dbReference type="ChEBI" id="CHEBI:30823"/>
        <dbReference type="ChEBI" id="CHEBI:64765"/>
        <dbReference type="ChEBI" id="CHEBI:74617"/>
    </reaction>
    <physiologicalReaction direction="left-to-right" evidence="11">
        <dbReference type="Rhea" id="RHEA:40500"/>
    </physiologicalReaction>
</comment>
<dbReference type="PANTHER" id="PTHR11610">
    <property type="entry name" value="LIPASE"/>
    <property type="match status" value="1"/>
</dbReference>
<keyword evidence="7" id="KW-0443">Lipid metabolism</keyword>
<feature type="active site" description="Charge relay system" evidence="14">
    <location>
        <position position="297"/>
    </location>
</feature>
<dbReference type="GeneTree" id="ENSGT00940000159279"/>
<protein>
    <recommendedName>
        <fullName evidence="10">Phospholipase A1 member A</fullName>
    </recommendedName>
</protein>
<feature type="binding site" evidence="15">
    <location>
        <position position="241"/>
    </location>
    <ligand>
        <name>Ca(2+)</name>
        <dbReference type="ChEBI" id="CHEBI:29108"/>
    </ligand>
</feature>
<dbReference type="InterPro" id="IPR000734">
    <property type="entry name" value="TAG_lipase"/>
</dbReference>
<gene>
    <name evidence="18" type="primary">pla1a</name>
</gene>
<dbReference type="AlphaFoldDB" id="A0A4W4F4X3"/>
<dbReference type="OMA" id="NCTFWAH"/>
<dbReference type="InterPro" id="IPR029058">
    <property type="entry name" value="AB_hydrolase_fold"/>
</dbReference>
<feature type="binding site" evidence="15">
    <location>
        <position position="244"/>
    </location>
    <ligand>
        <name>Ca(2+)</name>
        <dbReference type="ChEBI" id="CHEBI:29108"/>
    </ligand>
</feature>
<dbReference type="GO" id="GO:0008970">
    <property type="term" value="F:phospholipase A1 activity"/>
    <property type="evidence" value="ECO:0007669"/>
    <property type="project" value="TreeGrafter"/>
</dbReference>
<dbReference type="Gene3D" id="3.40.50.1820">
    <property type="entry name" value="alpha/beta hydrolase"/>
    <property type="match status" value="1"/>
</dbReference>
<comment type="catalytic activity">
    <reaction evidence="12">
        <text>1,2-di-(9Z)-octadecenoyl-sn-glycero-3-phospho-L-serine + H2O = 2-(9Z-octadecenoyl)-sn-glycero-3-phospho-L-serine + (9Z)-octadecenoate + H(+)</text>
        <dbReference type="Rhea" id="RHEA:40491"/>
        <dbReference type="ChEBI" id="CHEBI:15377"/>
        <dbReference type="ChEBI" id="CHEBI:15378"/>
        <dbReference type="ChEBI" id="CHEBI:30823"/>
        <dbReference type="ChEBI" id="CHEBI:74905"/>
        <dbReference type="ChEBI" id="CHEBI:77342"/>
    </reaction>
    <physiologicalReaction direction="left-to-right" evidence="12">
        <dbReference type="Rhea" id="RHEA:40492"/>
    </physiologicalReaction>
</comment>
<evidence type="ECO:0000256" key="12">
    <source>
        <dbReference type="ARBA" id="ARBA00048646"/>
    </source>
</evidence>
<comment type="subcellular location">
    <subcellularLocation>
        <location evidence="1">Secreted</location>
    </subcellularLocation>
</comment>
<dbReference type="InterPro" id="IPR016272">
    <property type="entry name" value="Lipase_LIPH"/>
</dbReference>
<dbReference type="Ensembl" id="ENSEEET00000019174.2">
    <property type="protein sequence ID" value="ENSEEEP00000018963.2"/>
    <property type="gene ID" value="ENSEEEG00000009299.2"/>
</dbReference>
<dbReference type="GO" id="GO:0046872">
    <property type="term" value="F:metal ion binding"/>
    <property type="evidence" value="ECO:0007669"/>
    <property type="project" value="UniProtKB-KW"/>
</dbReference>
<dbReference type="GeneID" id="113587743"/>
<dbReference type="GO" id="GO:0005615">
    <property type="term" value="C:extracellular space"/>
    <property type="evidence" value="ECO:0007669"/>
    <property type="project" value="TreeGrafter"/>
</dbReference>
<dbReference type="PRINTS" id="PR00821">
    <property type="entry name" value="TAGLIPASE"/>
</dbReference>
<evidence type="ECO:0000313" key="19">
    <source>
        <dbReference type="Proteomes" id="UP000314983"/>
    </source>
</evidence>
<keyword evidence="8" id="KW-1015">Disulfide bond</keyword>
<dbReference type="STRING" id="8005.ENSEEEP00000018963"/>
<evidence type="ECO:0000256" key="5">
    <source>
        <dbReference type="ARBA" id="ARBA00022801"/>
    </source>
</evidence>
<dbReference type="InterPro" id="IPR033906">
    <property type="entry name" value="Lipase_N"/>
</dbReference>
<reference evidence="18" key="3">
    <citation type="submission" date="2020-05" db="EMBL/GenBank/DDBJ databases">
        <title>Electrophorus electricus (electric eel) genome, fEleEle1, primary haplotype.</title>
        <authorList>
            <person name="Myers G."/>
            <person name="Meyer A."/>
            <person name="Fedrigo O."/>
            <person name="Formenti G."/>
            <person name="Rhie A."/>
            <person name="Tracey A."/>
            <person name="Sims Y."/>
            <person name="Jarvis E.D."/>
        </authorList>
    </citation>
    <scope>NUCLEOTIDE SEQUENCE [LARGE SCALE GENOMIC DNA]</scope>
</reference>
<dbReference type="RefSeq" id="XP_035378774.1">
    <property type="nucleotide sequence ID" value="XM_035522881.1"/>
</dbReference>
<evidence type="ECO:0000256" key="11">
    <source>
        <dbReference type="ARBA" id="ARBA00048284"/>
    </source>
</evidence>
<reference evidence="18" key="5">
    <citation type="submission" date="2025-09" db="UniProtKB">
        <authorList>
            <consortium name="Ensembl"/>
        </authorList>
    </citation>
    <scope>IDENTIFICATION</scope>
</reference>
<dbReference type="GO" id="GO:0016042">
    <property type="term" value="P:lipid catabolic process"/>
    <property type="evidence" value="ECO:0007669"/>
    <property type="project" value="UniProtKB-KW"/>
</dbReference>
<evidence type="ECO:0000256" key="1">
    <source>
        <dbReference type="ARBA" id="ARBA00004613"/>
    </source>
</evidence>
<keyword evidence="19" id="KW-1185">Reference proteome</keyword>
<keyword evidence="5" id="KW-0378">Hydrolase</keyword>
<evidence type="ECO:0000256" key="8">
    <source>
        <dbReference type="ARBA" id="ARBA00023157"/>
    </source>
</evidence>
<comment type="similarity">
    <text evidence="2 16">Belongs to the AB hydrolase superfamily. Lipase family.</text>
</comment>
<feature type="binding site" evidence="15">
    <location>
        <position position="239"/>
    </location>
    <ligand>
        <name>Ca(2+)</name>
        <dbReference type="ChEBI" id="CHEBI:29108"/>
    </ligand>
</feature>
<feature type="active site" description="Charge relay system" evidence="14">
    <location>
        <position position="225"/>
    </location>
</feature>
<evidence type="ECO:0000256" key="9">
    <source>
        <dbReference type="ARBA" id="ARBA00023180"/>
    </source>
</evidence>
<evidence type="ECO:0000256" key="4">
    <source>
        <dbReference type="ARBA" id="ARBA00022729"/>
    </source>
</evidence>
<feature type="active site" description="Nucleophile" evidence="14">
    <location>
        <position position="201"/>
    </location>
</feature>
<sequence>MWNVHRTYNQGGIEPFLTHRVCTAAFPWVSILGEMACDWLKVCTLLYLCASPVVVSAEDVVVVCADIKTSCQDHSPGIKVHVRYLLLTRQNTQCASLFTHDHLNITQQHTAHFNSTLPTKVIVHGYRAPASKPSWINNLTEALLRVEDANVLVADWVCGASLAYNKAVENYKEVSFQIFTLIKQLKNQGSTLESFHIIGISLGAHVAGFVGTLFKGKLGRITGLDPAGPMFKNADPSDRLDPSDALFVEAIHTDSDKFGISIPVGHVDFFLNDGMDQTGCVHSFTRLSMYGYLICDHMRAIYVYMSALDGSCSLTGFPCSSYEGFLAGQCTSCENTPSGTCPQIGLLKNSGIKVSPLPKYEKVYLLTTSDAPFCTHHILIELKVSQLEKSAEVQFNLVSTGGAETGQKLLLKPHKTVYKMVVGHPEYLCKINSVQMKNTGILFYRQGDIHIEYFCISEVPSSRKMYPLCVENINVQRKAPWSHDYVQVC</sequence>
<keyword evidence="9" id="KW-0325">Glycoprotein</keyword>
<organism evidence="18 19">
    <name type="scientific">Electrophorus electricus</name>
    <name type="common">Electric eel</name>
    <name type="synonym">Gymnotus electricus</name>
    <dbReference type="NCBI Taxonomy" id="8005"/>
    <lineage>
        <taxon>Eukaryota</taxon>
        <taxon>Metazoa</taxon>
        <taxon>Chordata</taxon>
        <taxon>Craniata</taxon>
        <taxon>Vertebrata</taxon>
        <taxon>Euteleostomi</taxon>
        <taxon>Actinopterygii</taxon>
        <taxon>Neopterygii</taxon>
        <taxon>Teleostei</taxon>
        <taxon>Ostariophysi</taxon>
        <taxon>Gymnotiformes</taxon>
        <taxon>Gymnotoidei</taxon>
        <taxon>Gymnotidae</taxon>
        <taxon>Electrophorus</taxon>
    </lineage>
</organism>